<feature type="non-terminal residue" evidence="8">
    <location>
        <position position="859"/>
    </location>
</feature>
<dbReference type="PROSITE" id="PS00028">
    <property type="entry name" value="ZINC_FINGER_C2H2_1"/>
    <property type="match status" value="1"/>
</dbReference>
<dbReference type="GO" id="GO:0005634">
    <property type="term" value="C:nucleus"/>
    <property type="evidence" value="ECO:0007669"/>
    <property type="project" value="UniProtKB-SubCell"/>
</dbReference>
<feature type="compositionally biased region" description="Basic and acidic residues" evidence="6">
    <location>
        <begin position="98"/>
        <end position="107"/>
    </location>
</feature>
<feature type="compositionally biased region" description="Polar residues" evidence="6">
    <location>
        <begin position="213"/>
        <end position="227"/>
    </location>
</feature>
<protein>
    <submittedName>
        <fullName evidence="8">ZN638 protein</fullName>
    </submittedName>
</protein>
<feature type="region of interest" description="Disordered" evidence="6">
    <location>
        <begin position="834"/>
        <end position="859"/>
    </location>
</feature>
<feature type="region of interest" description="Disordered" evidence="6">
    <location>
        <begin position="1"/>
        <end position="288"/>
    </location>
</feature>
<evidence type="ECO:0000313" key="9">
    <source>
        <dbReference type="Proteomes" id="UP000580681"/>
    </source>
</evidence>
<evidence type="ECO:0000256" key="3">
    <source>
        <dbReference type="ARBA" id="ARBA00022771"/>
    </source>
</evidence>
<feature type="compositionally biased region" description="Polar residues" evidence="6">
    <location>
        <begin position="348"/>
        <end position="361"/>
    </location>
</feature>
<name>A0A7K4VVK9_9EMBE</name>
<dbReference type="Proteomes" id="UP000580681">
    <property type="component" value="Unassembled WGS sequence"/>
</dbReference>
<feature type="non-terminal residue" evidence="8">
    <location>
        <position position="1"/>
    </location>
</feature>
<keyword evidence="3" id="KW-0863">Zinc-finger</keyword>
<keyword evidence="2" id="KW-0479">Metal-binding</keyword>
<keyword evidence="5" id="KW-0539">Nucleus</keyword>
<evidence type="ECO:0000256" key="5">
    <source>
        <dbReference type="ARBA" id="ARBA00023242"/>
    </source>
</evidence>
<feature type="region of interest" description="Disordered" evidence="6">
    <location>
        <begin position="310"/>
        <end position="435"/>
    </location>
</feature>
<feature type="compositionally biased region" description="Polar residues" evidence="6">
    <location>
        <begin position="386"/>
        <end position="400"/>
    </location>
</feature>
<dbReference type="InterPro" id="IPR013087">
    <property type="entry name" value="Znf_C2H2_type"/>
</dbReference>
<feature type="compositionally biased region" description="Polar residues" evidence="6">
    <location>
        <begin position="1"/>
        <end position="14"/>
    </location>
</feature>
<sequence>SSGLKKNPEGSGTVQKPAGNPSGEAKKGQIPTPNVPEEIPAGQLEIPESQAGGAARESPAGMDVEGLDPGIPVDPAGSKSPGARSEEKPAPLSGAGMDKARDELEIQKEDEEPSAPAVEPLESSSKAVPAAGGTPGAIPGMSPSSEEAPAVSPGVTQPSTEPAAPEKTPVPEAGKSSQETSMERKAVPKTPDAPGKKLDVAGAEREATAEESVLQSGENPGKTSSKAGTELEKTPGKTSSKGGENSGNAVGDVHGGSSVKIPQNKGMGAAKSEENRAAAPVNPTASLKESCIGKTLLKAVVSVPDILKQRIPVRITEPSLGRAGEQKIPPKAGLEKKIPPKTAAQPGAGNSQWKGNGNSGVDAQGDGGKSSSSQQEKDSQLECRASSKQSQQGESGTCGTKENPGGNQAPGGGGAAALKSSAGSTGKQKEDEELFPFNLDEFVTVDEVLEEAESPVVPRRNPPRGKRKEAPKAANPSELAPKRRKGKSCGAEGELSFVTLDEIGEEEEAPVPLPGVDPQGLVVVDEVVEEEELSEAVKDPQALLTLDEISEQEEPGSHGNGPRVEFEERDLKAEPLVTVDEIGEVEELPLNEPAELSAAEEGKANPGDGAASQVPDDPNALVTVDEIQEDNEDNPLVTLDEVNEDEDDFLADFNHLKEELNFVTVDEVGDEEEESTFPGKNPPEDEDDEDIVAVAGPEEMGILGDTNPEDEMAEISKPKGEEHQGQLGRGLEPPGLVEDDLGIETGQGPAWVKNLIFWNVKELKFPPEESQIPQICLEEGEVGVFLGAVCGDCGVSPALDILVPKAGFFCQICSLFYADEPSMINHCRTPLHRQNMEVPPEKRERPPKSSDSGEPRIPR</sequence>
<comment type="caution">
    <text evidence="8">The sequence shown here is derived from an EMBL/GenBank/DDBJ whole genome shotgun (WGS) entry which is preliminary data.</text>
</comment>
<proteinExistence type="predicted"/>
<evidence type="ECO:0000313" key="8">
    <source>
        <dbReference type="EMBL" id="NWR25608.1"/>
    </source>
</evidence>
<organism evidence="8 9">
    <name type="scientific">Emberiza fucata</name>
    <dbReference type="NCBI Taxonomy" id="337179"/>
    <lineage>
        <taxon>Eukaryota</taxon>
        <taxon>Metazoa</taxon>
        <taxon>Chordata</taxon>
        <taxon>Craniata</taxon>
        <taxon>Vertebrata</taxon>
        <taxon>Euteleostomi</taxon>
        <taxon>Archelosauria</taxon>
        <taxon>Archosauria</taxon>
        <taxon>Dinosauria</taxon>
        <taxon>Saurischia</taxon>
        <taxon>Theropoda</taxon>
        <taxon>Coelurosauria</taxon>
        <taxon>Aves</taxon>
        <taxon>Neognathae</taxon>
        <taxon>Neoaves</taxon>
        <taxon>Telluraves</taxon>
        <taxon>Australaves</taxon>
        <taxon>Passeriformes</taxon>
        <taxon>Passeroidea</taxon>
        <taxon>Fringillidae</taxon>
        <taxon>Emberizinae</taxon>
        <taxon>Emberizini</taxon>
        <taxon>Emberiza</taxon>
    </lineage>
</organism>
<feature type="domain" description="Matrin-type" evidence="7">
    <location>
        <begin position="808"/>
        <end position="838"/>
    </location>
</feature>
<evidence type="ECO:0000259" key="7">
    <source>
        <dbReference type="PROSITE" id="PS50171"/>
    </source>
</evidence>
<reference evidence="8 9" key="1">
    <citation type="submission" date="2019-09" db="EMBL/GenBank/DDBJ databases">
        <title>Bird 10,000 Genomes (B10K) Project - Family phase.</title>
        <authorList>
            <person name="Zhang G."/>
        </authorList>
    </citation>
    <scope>NUCLEOTIDE SEQUENCE [LARGE SCALE GENOMIC DNA]</scope>
    <source>
        <strain evidence="8">B10K-DU-015-11</strain>
        <tissue evidence="8">Mixed tissue sample</tissue>
    </source>
</reference>
<dbReference type="PROSITE" id="PS50171">
    <property type="entry name" value="ZF_MATRIN"/>
    <property type="match status" value="1"/>
</dbReference>
<gene>
    <name evidence="8" type="primary">Znf638_0</name>
    <name evidence="8" type="ORF">EMBFUC_R15481</name>
</gene>
<evidence type="ECO:0000256" key="1">
    <source>
        <dbReference type="ARBA" id="ARBA00004123"/>
    </source>
</evidence>
<evidence type="ECO:0000256" key="6">
    <source>
        <dbReference type="SAM" id="MobiDB-lite"/>
    </source>
</evidence>
<evidence type="ECO:0000256" key="4">
    <source>
        <dbReference type="ARBA" id="ARBA00022833"/>
    </source>
</evidence>
<dbReference type="InterPro" id="IPR000690">
    <property type="entry name" value="Matrin/U1-C_Znf_C2H2"/>
</dbReference>
<evidence type="ECO:0000256" key="2">
    <source>
        <dbReference type="ARBA" id="ARBA00022723"/>
    </source>
</evidence>
<comment type="subcellular location">
    <subcellularLocation>
        <location evidence="1">Nucleus</location>
    </subcellularLocation>
</comment>
<feature type="compositionally biased region" description="Low complexity" evidence="6">
    <location>
        <begin position="416"/>
        <end position="426"/>
    </location>
</feature>
<feature type="region of interest" description="Disordered" evidence="6">
    <location>
        <begin position="717"/>
        <end position="742"/>
    </location>
</feature>
<feature type="compositionally biased region" description="Basic and acidic residues" evidence="6">
    <location>
        <begin position="564"/>
        <end position="573"/>
    </location>
</feature>
<dbReference type="AlphaFoldDB" id="A0A7K4VVK9"/>
<feature type="region of interest" description="Disordered" evidence="6">
    <location>
        <begin position="449"/>
        <end position="518"/>
    </location>
</feature>
<feature type="compositionally biased region" description="Low complexity" evidence="6">
    <location>
        <begin position="127"/>
        <end position="153"/>
    </location>
</feature>
<feature type="compositionally biased region" description="Basic and acidic residues" evidence="6">
    <location>
        <begin position="839"/>
        <end position="859"/>
    </location>
</feature>
<feature type="compositionally biased region" description="Basic and acidic residues" evidence="6">
    <location>
        <begin position="194"/>
        <end position="208"/>
    </location>
</feature>
<keyword evidence="9" id="KW-1185">Reference proteome</keyword>
<dbReference type="GO" id="GO:0003676">
    <property type="term" value="F:nucleic acid binding"/>
    <property type="evidence" value="ECO:0007669"/>
    <property type="project" value="InterPro"/>
</dbReference>
<feature type="region of interest" description="Disordered" evidence="6">
    <location>
        <begin position="662"/>
        <end position="688"/>
    </location>
</feature>
<feature type="compositionally biased region" description="Polar residues" evidence="6">
    <location>
        <begin position="236"/>
        <end position="248"/>
    </location>
</feature>
<feature type="region of interest" description="Disordered" evidence="6">
    <location>
        <begin position="532"/>
        <end position="620"/>
    </location>
</feature>
<dbReference type="EMBL" id="VYZJ01003574">
    <property type="protein sequence ID" value="NWR25608.1"/>
    <property type="molecule type" value="Genomic_DNA"/>
</dbReference>
<dbReference type="GO" id="GO:0008270">
    <property type="term" value="F:zinc ion binding"/>
    <property type="evidence" value="ECO:0007669"/>
    <property type="project" value="UniProtKB-KW"/>
</dbReference>
<keyword evidence="4" id="KW-0862">Zinc</keyword>
<accession>A0A7K4VVK9</accession>